<evidence type="ECO:0000259" key="10">
    <source>
        <dbReference type="Pfam" id="PF23782"/>
    </source>
</evidence>
<dbReference type="PANTHER" id="PTHR12312:SF16">
    <property type="entry name" value="TWISTED GASTRULATION PROTEIN HOMOLOG 1-A-RELATED"/>
    <property type="match status" value="1"/>
</dbReference>
<evidence type="ECO:0000256" key="6">
    <source>
        <dbReference type="ARBA" id="ARBA00023180"/>
    </source>
</evidence>
<comment type="similarity">
    <text evidence="2">Belongs to the twisted gastrulation protein family.</text>
</comment>
<proteinExistence type="inferred from homology"/>
<keyword evidence="4" id="KW-0964">Secreted</keyword>
<evidence type="ECO:0000256" key="3">
    <source>
        <dbReference type="ARBA" id="ARBA00022473"/>
    </source>
</evidence>
<evidence type="ECO:0000256" key="8">
    <source>
        <dbReference type="SAM" id="SignalP"/>
    </source>
</evidence>
<feature type="region of interest" description="Disordered" evidence="7">
    <location>
        <begin position="215"/>
        <end position="234"/>
    </location>
</feature>
<dbReference type="EMBL" id="JAVRJZ010000007">
    <property type="protein sequence ID" value="KAK2720392.1"/>
    <property type="molecule type" value="Genomic_DNA"/>
</dbReference>
<dbReference type="GO" id="GO:0005615">
    <property type="term" value="C:extracellular space"/>
    <property type="evidence" value="ECO:0007669"/>
    <property type="project" value="TreeGrafter"/>
</dbReference>
<comment type="subcellular location">
    <subcellularLocation>
        <location evidence="1">Secreted</location>
    </subcellularLocation>
</comment>
<evidence type="ECO:0000256" key="1">
    <source>
        <dbReference type="ARBA" id="ARBA00004613"/>
    </source>
</evidence>
<dbReference type="GO" id="GO:0030510">
    <property type="term" value="P:regulation of BMP signaling pathway"/>
    <property type="evidence" value="ECO:0007669"/>
    <property type="project" value="TreeGrafter"/>
</dbReference>
<keyword evidence="3" id="KW-0217">Developmental protein</keyword>
<accession>A0AA88IGE0</accession>
<dbReference type="AlphaFoldDB" id="A0AA88IGE0"/>
<reference evidence="11" key="1">
    <citation type="submission" date="2023-07" db="EMBL/GenBank/DDBJ databases">
        <title>Chromosome-level genome assembly of Artemia franciscana.</title>
        <authorList>
            <person name="Jo E."/>
        </authorList>
    </citation>
    <scope>NUCLEOTIDE SEQUENCE</scope>
    <source>
        <tissue evidence="11">Whole body</tissue>
    </source>
</reference>
<dbReference type="Pfam" id="PF04668">
    <property type="entry name" value="Tsg"/>
    <property type="match status" value="1"/>
</dbReference>
<evidence type="ECO:0000313" key="12">
    <source>
        <dbReference type="Proteomes" id="UP001187531"/>
    </source>
</evidence>
<dbReference type="PROSITE" id="PS51257">
    <property type="entry name" value="PROKAR_LIPOPROTEIN"/>
    <property type="match status" value="1"/>
</dbReference>
<dbReference type="InterPro" id="IPR057726">
    <property type="entry name" value="Tsg_C"/>
</dbReference>
<dbReference type="InterPro" id="IPR057635">
    <property type="entry name" value="Tsg_N"/>
</dbReference>
<evidence type="ECO:0000256" key="2">
    <source>
        <dbReference type="ARBA" id="ARBA00010047"/>
    </source>
</evidence>
<dbReference type="Proteomes" id="UP001187531">
    <property type="component" value="Unassembled WGS sequence"/>
</dbReference>
<feature type="chain" id="PRO_5041657298" description="Protein twisted gastrulation" evidence="8">
    <location>
        <begin position="27"/>
        <end position="262"/>
    </location>
</feature>
<evidence type="ECO:0000256" key="4">
    <source>
        <dbReference type="ARBA" id="ARBA00022525"/>
    </source>
</evidence>
<feature type="signal peptide" evidence="8">
    <location>
        <begin position="1"/>
        <end position="26"/>
    </location>
</feature>
<protein>
    <recommendedName>
        <fullName evidence="13">Protein twisted gastrulation</fullName>
    </recommendedName>
</protein>
<dbReference type="InterPro" id="IPR006761">
    <property type="entry name" value="Tsg"/>
</dbReference>
<gene>
    <name evidence="11" type="ORF">QYM36_004315</name>
</gene>
<feature type="compositionally biased region" description="Acidic residues" evidence="7">
    <location>
        <begin position="216"/>
        <end position="234"/>
    </location>
</feature>
<evidence type="ECO:0008006" key="13">
    <source>
        <dbReference type="Google" id="ProtNLM"/>
    </source>
</evidence>
<evidence type="ECO:0000256" key="7">
    <source>
        <dbReference type="SAM" id="MobiDB-lite"/>
    </source>
</evidence>
<keyword evidence="5 8" id="KW-0732">Signal</keyword>
<keyword evidence="12" id="KW-1185">Reference proteome</keyword>
<feature type="domain" description="Tsg C-terminal" evidence="9">
    <location>
        <begin position="86"/>
        <end position="215"/>
    </location>
</feature>
<dbReference type="Pfam" id="PF23782">
    <property type="entry name" value="Tsg_N"/>
    <property type="match status" value="1"/>
</dbReference>
<organism evidence="11 12">
    <name type="scientific">Artemia franciscana</name>
    <name type="common">Brine shrimp</name>
    <name type="synonym">Artemia sanfranciscana</name>
    <dbReference type="NCBI Taxonomy" id="6661"/>
    <lineage>
        <taxon>Eukaryota</taxon>
        <taxon>Metazoa</taxon>
        <taxon>Ecdysozoa</taxon>
        <taxon>Arthropoda</taxon>
        <taxon>Crustacea</taxon>
        <taxon>Branchiopoda</taxon>
        <taxon>Anostraca</taxon>
        <taxon>Artemiidae</taxon>
        <taxon>Artemia</taxon>
    </lineage>
</organism>
<evidence type="ECO:0000256" key="5">
    <source>
        <dbReference type="ARBA" id="ARBA00022729"/>
    </source>
</evidence>
<evidence type="ECO:0000259" key="9">
    <source>
        <dbReference type="Pfam" id="PF04668"/>
    </source>
</evidence>
<sequence>MKSTQPLAAVITCAGFICILSSITMACNEAVCASIVSKCMLTQACNCELRNCTCCKDCFSCLSYLYSECCSCVDLCPKPNVSSSELSRISQVEVLPDSVPELFLVLTEEADSLDRWTSLTFPTDFDASVFKGKPDKEMKYKTINQEQEVIPKKETITVNCTVAYLSQCVSWQKCKASCRSMGASAYRWFHDACCECVGHNCPPFGVDDSRCSACPDTDDDEDDEGVFEEEEEFDLDKAEEAAMGLAEEANRETKEAKSKFNM</sequence>
<evidence type="ECO:0000313" key="11">
    <source>
        <dbReference type="EMBL" id="KAK2720392.1"/>
    </source>
</evidence>
<keyword evidence="6" id="KW-0325">Glycoprotein</keyword>
<feature type="domain" description="Tsg N-terminal" evidence="10">
    <location>
        <begin position="26"/>
        <end position="82"/>
    </location>
</feature>
<dbReference type="PANTHER" id="PTHR12312">
    <property type="entry name" value="TWISTED GASTRULATION PROTEIN HOMOLOG 1-A-RELATED"/>
    <property type="match status" value="1"/>
</dbReference>
<name>A0AA88IGE0_ARTSF</name>
<comment type="caution">
    <text evidence="11">The sequence shown here is derived from an EMBL/GenBank/DDBJ whole genome shotgun (WGS) entry which is preliminary data.</text>
</comment>